<gene>
    <name evidence="10" type="ORF">JOC58_000886</name>
</gene>
<dbReference type="InterPro" id="IPR001867">
    <property type="entry name" value="OmpR/PhoB-type_DNA-bd"/>
</dbReference>
<dbReference type="EMBL" id="JAVDQH010000003">
    <property type="protein sequence ID" value="MDR6243001.1"/>
    <property type="molecule type" value="Genomic_DNA"/>
</dbReference>
<keyword evidence="11" id="KW-1185">Reference proteome</keyword>
<evidence type="ECO:0000256" key="1">
    <source>
        <dbReference type="ARBA" id="ARBA00022553"/>
    </source>
</evidence>
<dbReference type="InterPro" id="IPR039420">
    <property type="entry name" value="WalR-like"/>
</dbReference>
<evidence type="ECO:0000313" key="10">
    <source>
        <dbReference type="EMBL" id="MDR6243001.1"/>
    </source>
</evidence>
<sequence>MAGKILLVEDEQRIREVIADYFQSDGWVIVEAEDGEQALEQFELHYPDLIILDIMMPHMDGFEVCRHIRKHSGVPIILLTAKSADSDKVLGFELGADDYVTKPFSPRVLLARANSLMKRVTENYEPQGHRLSFGTAVLNTLTRRLELDGKPVELTPKEYELLLVLVRNKNRVIPRDTLLSRIWGIEFEGESRVVDSHIKKLRAKLGPESGHIRTVIGVGYQFEP</sequence>
<dbReference type="InterPro" id="IPR011006">
    <property type="entry name" value="CheY-like_superfamily"/>
</dbReference>
<dbReference type="GO" id="GO:0003677">
    <property type="term" value="F:DNA binding"/>
    <property type="evidence" value="ECO:0007669"/>
    <property type="project" value="UniProtKB-KW"/>
</dbReference>
<evidence type="ECO:0000256" key="6">
    <source>
        <dbReference type="PROSITE-ProRule" id="PRU00169"/>
    </source>
</evidence>
<dbReference type="PANTHER" id="PTHR48111">
    <property type="entry name" value="REGULATOR OF RPOS"/>
    <property type="match status" value="1"/>
</dbReference>
<accession>A0ABU1IVQ2</accession>
<keyword evidence="5" id="KW-0804">Transcription</keyword>
<dbReference type="PROSITE" id="PS51755">
    <property type="entry name" value="OMPR_PHOB"/>
    <property type="match status" value="1"/>
</dbReference>
<dbReference type="SMART" id="SM00862">
    <property type="entry name" value="Trans_reg_C"/>
    <property type="match status" value="1"/>
</dbReference>
<dbReference type="RefSeq" id="WP_188775527.1">
    <property type="nucleotide sequence ID" value="NZ_BMMB01000004.1"/>
</dbReference>
<feature type="DNA-binding region" description="OmpR/PhoB-type" evidence="7">
    <location>
        <begin position="128"/>
        <end position="224"/>
    </location>
</feature>
<keyword evidence="3" id="KW-0805">Transcription regulation</keyword>
<dbReference type="Pfam" id="PF00072">
    <property type="entry name" value="Response_reg"/>
    <property type="match status" value="1"/>
</dbReference>
<name>A0ABU1IVQ2_9BACL</name>
<dbReference type="InterPro" id="IPR036388">
    <property type="entry name" value="WH-like_DNA-bd_sf"/>
</dbReference>
<protein>
    <submittedName>
        <fullName evidence="10">DNA-binding response OmpR family regulator</fullName>
    </submittedName>
</protein>
<reference evidence="10 11" key="1">
    <citation type="submission" date="2023-07" db="EMBL/GenBank/DDBJ databases">
        <title>Genomic Encyclopedia of Type Strains, Phase IV (KMG-IV): sequencing the most valuable type-strain genomes for metagenomic binning, comparative biology and taxonomic classification.</title>
        <authorList>
            <person name="Goeker M."/>
        </authorList>
    </citation>
    <scope>NUCLEOTIDE SEQUENCE [LARGE SCALE GENOMIC DNA]</scope>
    <source>
        <strain evidence="10 11">DSM 22170</strain>
    </source>
</reference>
<dbReference type="SMART" id="SM00448">
    <property type="entry name" value="REC"/>
    <property type="match status" value="1"/>
</dbReference>
<keyword evidence="4 7" id="KW-0238">DNA-binding</keyword>
<evidence type="ECO:0000259" key="9">
    <source>
        <dbReference type="PROSITE" id="PS51755"/>
    </source>
</evidence>
<dbReference type="PROSITE" id="PS50110">
    <property type="entry name" value="RESPONSE_REGULATORY"/>
    <property type="match status" value="1"/>
</dbReference>
<dbReference type="Gene3D" id="3.40.50.2300">
    <property type="match status" value="1"/>
</dbReference>
<dbReference type="CDD" id="cd17574">
    <property type="entry name" value="REC_OmpR"/>
    <property type="match status" value="1"/>
</dbReference>
<dbReference type="PANTHER" id="PTHR48111:SF73">
    <property type="entry name" value="ALKALINE PHOSPHATASE SYNTHESIS TRANSCRIPTIONAL REGULATORY PROTEIN PHOP"/>
    <property type="match status" value="1"/>
</dbReference>
<organism evidence="10 11">
    <name type="scientific">Paenibacillus hunanensis</name>
    <dbReference type="NCBI Taxonomy" id="539262"/>
    <lineage>
        <taxon>Bacteria</taxon>
        <taxon>Bacillati</taxon>
        <taxon>Bacillota</taxon>
        <taxon>Bacilli</taxon>
        <taxon>Bacillales</taxon>
        <taxon>Paenibacillaceae</taxon>
        <taxon>Paenibacillus</taxon>
    </lineage>
</organism>
<dbReference type="Gene3D" id="6.10.250.690">
    <property type="match status" value="1"/>
</dbReference>
<proteinExistence type="predicted"/>
<evidence type="ECO:0000259" key="8">
    <source>
        <dbReference type="PROSITE" id="PS50110"/>
    </source>
</evidence>
<dbReference type="Pfam" id="PF00486">
    <property type="entry name" value="Trans_reg_C"/>
    <property type="match status" value="1"/>
</dbReference>
<dbReference type="InterPro" id="IPR001789">
    <property type="entry name" value="Sig_transdc_resp-reg_receiver"/>
</dbReference>
<dbReference type="Proteomes" id="UP001185028">
    <property type="component" value="Unassembled WGS sequence"/>
</dbReference>
<evidence type="ECO:0000313" key="11">
    <source>
        <dbReference type="Proteomes" id="UP001185028"/>
    </source>
</evidence>
<evidence type="ECO:0000256" key="5">
    <source>
        <dbReference type="ARBA" id="ARBA00023163"/>
    </source>
</evidence>
<keyword evidence="1 6" id="KW-0597">Phosphoprotein</keyword>
<feature type="domain" description="OmpR/PhoB-type" evidence="9">
    <location>
        <begin position="128"/>
        <end position="224"/>
    </location>
</feature>
<keyword evidence="2" id="KW-0902">Two-component regulatory system</keyword>
<dbReference type="SUPFAM" id="SSF52172">
    <property type="entry name" value="CheY-like"/>
    <property type="match status" value="1"/>
</dbReference>
<comment type="caution">
    <text evidence="10">The sequence shown here is derived from an EMBL/GenBank/DDBJ whole genome shotgun (WGS) entry which is preliminary data.</text>
</comment>
<evidence type="ECO:0000256" key="4">
    <source>
        <dbReference type="ARBA" id="ARBA00023125"/>
    </source>
</evidence>
<evidence type="ECO:0000256" key="3">
    <source>
        <dbReference type="ARBA" id="ARBA00023015"/>
    </source>
</evidence>
<feature type="modified residue" description="4-aspartylphosphate" evidence="6">
    <location>
        <position position="53"/>
    </location>
</feature>
<evidence type="ECO:0000256" key="7">
    <source>
        <dbReference type="PROSITE-ProRule" id="PRU01091"/>
    </source>
</evidence>
<dbReference type="CDD" id="cd00383">
    <property type="entry name" value="trans_reg_C"/>
    <property type="match status" value="1"/>
</dbReference>
<evidence type="ECO:0000256" key="2">
    <source>
        <dbReference type="ARBA" id="ARBA00023012"/>
    </source>
</evidence>
<dbReference type="Gene3D" id="1.10.10.10">
    <property type="entry name" value="Winged helix-like DNA-binding domain superfamily/Winged helix DNA-binding domain"/>
    <property type="match status" value="1"/>
</dbReference>
<feature type="domain" description="Response regulatory" evidence="8">
    <location>
        <begin position="4"/>
        <end position="117"/>
    </location>
</feature>